<dbReference type="Pfam" id="PF21747">
    <property type="entry name" value="YpoC"/>
    <property type="match status" value="1"/>
</dbReference>
<dbReference type="Proteomes" id="UP000011747">
    <property type="component" value="Unassembled WGS sequence"/>
</dbReference>
<evidence type="ECO:0000313" key="2">
    <source>
        <dbReference type="EMBL" id="EHL74285.1"/>
    </source>
</evidence>
<gene>
    <name evidence="2" type="ORF">HMPREF1015_00046</name>
</gene>
<name>G9QP29_9BACI</name>
<reference evidence="2 3" key="1">
    <citation type="submission" date="2011-09" db="EMBL/GenBank/DDBJ databases">
        <title>The Genome Sequence of Bacillus smithii 7_3_47FAA.</title>
        <authorList>
            <consortium name="The Broad Institute Genome Sequencing Platform"/>
            <person name="Earl A."/>
            <person name="Ward D."/>
            <person name="Feldgarden M."/>
            <person name="Gevers D."/>
            <person name="Daigneault M."/>
            <person name="Strauss J."/>
            <person name="Allen-Vercoe E."/>
            <person name="Young S.K."/>
            <person name="Zeng Q."/>
            <person name="Gargeya S."/>
            <person name="Fitzgerald M."/>
            <person name="Haas B."/>
            <person name="Abouelleil A."/>
            <person name="Alvarado L."/>
            <person name="Arachchi H.M."/>
            <person name="Berlin A."/>
            <person name="Brown A."/>
            <person name="Chapman S.B."/>
            <person name="Chen Z."/>
            <person name="Dunbar C."/>
            <person name="Freedman E."/>
            <person name="Gearin G."/>
            <person name="Goldberg J."/>
            <person name="Griggs A."/>
            <person name="Gujja S."/>
            <person name="Heiman D."/>
            <person name="Howarth C."/>
            <person name="Larson L."/>
            <person name="Lui A."/>
            <person name="MacDonald P.J.P."/>
            <person name="Montmayeur A."/>
            <person name="Murphy C."/>
            <person name="Neiman D."/>
            <person name="Pearson M."/>
            <person name="Priest M."/>
            <person name="Roberts A."/>
            <person name="Saif S."/>
            <person name="Shea T."/>
            <person name="Shenoy N."/>
            <person name="Sisk P."/>
            <person name="Stolte C."/>
            <person name="Sykes S."/>
            <person name="Wortman J."/>
            <person name="Nusbaum C."/>
            <person name="Birren B."/>
        </authorList>
    </citation>
    <scope>NUCLEOTIDE SEQUENCE [LARGE SCALE GENOMIC DNA]</scope>
    <source>
        <strain evidence="2 3">7_3_47FAA</strain>
    </source>
</reference>
<dbReference type="EMBL" id="ACWF01000149">
    <property type="protein sequence ID" value="EHL74285.1"/>
    <property type="molecule type" value="Genomic_DNA"/>
</dbReference>
<protein>
    <recommendedName>
        <fullName evidence="1">YpoC-like domain-containing protein</fullName>
    </recommendedName>
</protein>
<dbReference type="RefSeq" id="WP_003355104.1">
    <property type="nucleotide sequence ID" value="NZ_JH414764.1"/>
</dbReference>
<dbReference type="AlphaFoldDB" id="G9QP29"/>
<comment type="caution">
    <text evidence="2">The sequence shown here is derived from an EMBL/GenBank/DDBJ whole genome shotgun (WGS) entry which is preliminary data.</text>
</comment>
<proteinExistence type="predicted"/>
<dbReference type="PATRIC" id="fig|665952.3.peg.2909"/>
<keyword evidence="3" id="KW-1185">Reference proteome</keyword>
<organism evidence="2 3">
    <name type="scientific">Bacillus smithii 7_3_47FAA</name>
    <dbReference type="NCBI Taxonomy" id="665952"/>
    <lineage>
        <taxon>Bacteria</taxon>
        <taxon>Bacillati</taxon>
        <taxon>Bacillota</taxon>
        <taxon>Bacilli</taxon>
        <taxon>Bacillales</taxon>
        <taxon>Bacillaceae</taxon>
        <taxon>Bacillus</taxon>
    </lineage>
</organism>
<feature type="domain" description="YpoC-like" evidence="1">
    <location>
        <begin position="62"/>
        <end position="171"/>
    </location>
</feature>
<dbReference type="HOGENOM" id="CLU_123736_0_0_9"/>
<evidence type="ECO:0000259" key="1">
    <source>
        <dbReference type="Pfam" id="PF21747"/>
    </source>
</evidence>
<accession>G9QP29</accession>
<evidence type="ECO:0000313" key="3">
    <source>
        <dbReference type="Proteomes" id="UP000011747"/>
    </source>
</evidence>
<sequence>MKKQRELPKELEDDFFFLRSKPFDENQAPLSAAELEKFPYFLFELSFYWNSPIEEYPWENPEKSIPILLNKWEKIREGLERKFSKREKVLKSEMRAGIALFFMLMFWSNSAPVELSNWKEKMDGFYAKPVNGAERLQFIMERPNSYPAFRQLDELFTEQYKQYAKMTAIQKRKQKEAK</sequence>
<dbReference type="InterPro" id="IPR048427">
    <property type="entry name" value="YpoC"/>
</dbReference>